<keyword evidence="4" id="KW-0732">Signal</keyword>
<keyword evidence="1" id="KW-1015">Disulfide bond</keyword>
<sequence>MFLVAGVGLQCESIIMMKLSCWNSCFLVLILLAQTVTVTRTQDQEPCDPRCKTGACDADGNCRCVGNDGLQLAFPGGEFCDQPSHYCSPTAPFYCIDNGGNSTCGLLGVTPTCICLPGYTGDQCQYNGTACGIGYCYNNATCTSSGTCACTPEWQGNANCTLATEDGSSEGSGIKWWGALLITGAVVAVVSAVGAFGFKKYKERTEGVSRFNELKKSQMRGRAESDDDEYDSDPYEDEVAKNNKKSANTTAQP</sequence>
<feature type="signal peptide" evidence="4">
    <location>
        <begin position="1"/>
        <end position="41"/>
    </location>
</feature>
<feature type="transmembrane region" description="Helical" evidence="3">
    <location>
        <begin position="176"/>
        <end position="198"/>
    </location>
</feature>
<reference evidence="6" key="1">
    <citation type="submission" date="2020-06" db="EMBL/GenBank/DDBJ databases">
        <title>WGS assembly of Ceratodon purpureus strain R40.</title>
        <authorList>
            <person name="Carey S.B."/>
            <person name="Jenkins J."/>
            <person name="Shu S."/>
            <person name="Lovell J.T."/>
            <person name="Sreedasyam A."/>
            <person name="Maumus F."/>
            <person name="Tiley G.P."/>
            <person name="Fernandez-Pozo N."/>
            <person name="Barry K."/>
            <person name="Chen C."/>
            <person name="Wang M."/>
            <person name="Lipzen A."/>
            <person name="Daum C."/>
            <person name="Saski C.A."/>
            <person name="Payton A.C."/>
            <person name="Mcbreen J.C."/>
            <person name="Conrad R.E."/>
            <person name="Kollar L.M."/>
            <person name="Olsson S."/>
            <person name="Huttunen S."/>
            <person name="Landis J.B."/>
            <person name="Wickett N.J."/>
            <person name="Johnson M.G."/>
            <person name="Rensing S.A."/>
            <person name="Grimwood J."/>
            <person name="Schmutz J."/>
            <person name="Mcdaniel S.F."/>
        </authorList>
    </citation>
    <scope>NUCLEOTIDE SEQUENCE</scope>
    <source>
        <strain evidence="6">R40</strain>
    </source>
</reference>
<dbReference type="Proteomes" id="UP000822688">
    <property type="component" value="Chromosome 8"/>
</dbReference>
<evidence type="ECO:0000259" key="5">
    <source>
        <dbReference type="PROSITE" id="PS50026"/>
    </source>
</evidence>
<dbReference type="PROSITE" id="PS00022">
    <property type="entry name" value="EGF_1"/>
    <property type="match status" value="1"/>
</dbReference>
<dbReference type="PROSITE" id="PS50026">
    <property type="entry name" value="EGF_3"/>
    <property type="match status" value="2"/>
</dbReference>
<gene>
    <name evidence="6" type="ORF">KC19_8G120000</name>
</gene>
<evidence type="ECO:0000256" key="4">
    <source>
        <dbReference type="SAM" id="SignalP"/>
    </source>
</evidence>
<feature type="chain" id="PRO_5035818035" description="EGF-like domain-containing protein" evidence="4">
    <location>
        <begin position="42"/>
        <end position="253"/>
    </location>
</feature>
<feature type="domain" description="EGF-like" evidence="5">
    <location>
        <begin position="127"/>
        <end position="161"/>
    </location>
</feature>
<dbReference type="EMBL" id="CM026429">
    <property type="protein sequence ID" value="KAG0564553.1"/>
    <property type="molecule type" value="Genomic_DNA"/>
</dbReference>
<feature type="compositionally biased region" description="Acidic residues" evidence="2">
    <location>
        <begin position="225"/>
        <end position="237"/>
    </location>
</feature>
<evidence type="ECO:0000313" key="6">
    <source>
        <dbReference type="EMBL" id="KAG0564553.1"/>
    </source>
</evidence>
<accession>A0A8T0H0A8</accession>
<keyword evidence="7" id="KW-1185">Reference proteome</keyword>
<organism evidence="6 7">
    <name type="scientific">Ceratodon purpureus</name>
    <name type="common">Fire moss</name>
    <name type="synonym">Dicranum purpureum</name>
    <dbReference type="NCBI Taxonomy" id="3225"/>
    <lineage>
        <taxon>Eukaryota</taxon>
        <taxon>Viridiplantae</taxon>
        <taxon>Streptophyta</taxon>
        <taxon>Embryophyta</taxon>
        <taxon>Bryophyta</taxon>
        <taxon>Bryophytina</taxon>
        <taxon>Bryopsida</taxon>
        <taxon>Dicranidae</taxon>
        <taxon>Pseudoditrichales</taxon>
        <taxon>Ditrichaceae</taxon>
        <taxon>Ceratodon</taxon>
    </lineage>
</organism>
<keyword evidence="3" id="KW-0472">Membrane</keyword>
<feature type="domain" description="EGF-like" evidence="5">
    <location>
        <begin position="83"/>
        <end position="125"/>
    </location>
</feature>
<evidence type="ECO:0000256" key="1">
    <source>
        <dbReference type="PROSITE-ProRule" id="PRU00076"/>
    </source>
</evidence>
<feature type="compositionally biased region" description="Basic and acidic residues" evidence="2">
    <location>
        <begin position="212"/>
        <end position="224"/>
    </location>
</feature>
<keyword evidence="3" id="KW-1133">Transmembrane helix</keyword>
<protein>
    <recommendedName>
        <fullName evidence="5">EGF-like domain-containing protein</fullName>
    </recommendedName>
</protein>
<keyword evidence="1" id="KW-0245">EGF-like domain</keyword>
<dbReference type="SMART" id="SM00181">
    <property type="entry name" value="EGF"/>
    <property type="match status" value="3"/>
</dbReference>
<evidence type="ECO:0000256" key="2">
    <source>
        <dbReference type="SAM" id="MobiDB-lite"/>
    </source>
</evidence>
<dbReference type="OrthoDB" id="283575at2759"/>
<evidence type="ECO:0000313" key="7">
    <source>
        <dbReference type="Proteomes" id="UP000822688"/>
    </source>
</evidence>
<dbReference type="PROSITE" id="PS01186">
    <property type="entry name" value="EGF_2"/>
    <property type="match status" value="1"/>
</dbReference>
<feature type="region of interest" description="Disordered" evidence="2">
    <location>
        <begin position="212"/>
        <end position="253"/>
    </location>
</feature>
<dbReference type="AlphaFoldDB" id="A0A8T0H0A8"/>
<dbReference type="Gene3D" id="2.10.25.10">
    <property type="entry name" value="Laminin"/>
    <property type="match status" value="1"/>
</dbReference>
<dbReference type="InterPro" id="IPR000742">
    <property type="entry name" value="EGF"/>
</dbReference>
<evidence type="ECO:0000256" key="3">
    <source>
        <dbReference type="SAM" id="Phobius"/>
    </source>
</evidence>
<keyword evidence="3" id="KW-0812">Transmembrane</keyword>
<proteinExistence type="predicted"/>
<comment type="caution">
    <text evidence="1">Lacks conserved residue(s) required for the propagation of feature annotation.</text>
</comment>
<name>A0A8T0H0A8_CERPU</name>
<comment type="caution">
    <text evidence="6">The sequence shown here is derived from an EMBL/GenBank/DDBJ whole genome shotgun (WGS) entry which is preliminary data.</text>
</comment>
<feature type="disulfide bond" evidence="1">
    <location>
        <begin position="115"/>
        <end position="124"/>
    </location>
</feature>